<dbReference type="RefSeq" id="WP_041069551.1">
    <property type="nucleotide sequence ID" value="NZ_AP012273.1"/>
</dbReference>
<reference evidence="2 3" key="1">
    <citation type="journal article" date="2014" name="PLoS ONE">
        <title>Physiological and genomic features of a novel sulfur-oxidizing gammaproteobacterium belonging to a previously uncultivated symbiotic lineage isolated from a hydrothermal vent.</title>
        <authorList>
            <person name="Nunoura T."/>
            <person name="Takaki Y."/>
            <person name="Kazama H."/>
            <person name="Kakuta J."/>
            <person name="Shimamura S."/>
            <person name="Makita H."/>
            <person name="Hirai M."/>
            <person name="Miyazaki M."/>
            <person name="Takai K."/>
        </authorList>
    </citation>
    <scope>NUCLEOTIDE SEQUENCE [LARGE SCALE GENOMIC DNA]</scope>
    <source>
        <strain evidence="2 3">Hiromi1</strain>
    </source>
</reference>
<organism evidence="2 3">
    <name type="scientific">Thiolapillus brandeum</name>
    <dbReference type="NCBI Taxonomy" id="1076588"/>
    <lineage>
        <taxon>Bacteria</taxon>
        <taxon>Pseudomonadati</taxon>
        <taxon>Pseudomonadota</taxon>
        <taxon>Gammaproteobacteria</taxon>
        <taxon>Chromatiales</taxon>
        <taxon>Sedimenticolaceae</taxon>
        <taxon>Thiolapillus</taxon>
    </lineage>
</organism>
<evidence type="ECO:0000256" key="1">
    <source>
        <dbReference type="SAM" id="Phobius"/>
    </source>
</evidence>
<dbReference type="Proteomes" id="UP000031631">
    <property type="component" value="Chromosome"/>
</dbReference>
<dbReference type="OrthoDB" id="2087009at2"/>
<dbReference type="AlphaFoldDB" id="A0A7U6GL23"/>
<feature type="transmembrane region" description="Helical" evidence="1">
    <location>
        <begin position="114"/>
        <end position="134"/>
    </location>
</feature>
<sequence>MKHEASSVSNVRDAVVFWVLPGMNYSRRMLMAFGLILLGLLLQWYSGEVFAGVFPLIAGNALLLVKGYDNRVEFAGFSPSSQWQKVERSRLAELKDFDRKVRRWDRSFIDITNGWGIFTFVLLVFLLMLMHVGFTESRQYRLLDAIPVDMAILFLPHWFTGTRRVLRLPGLMIKSDVLSRVLREVDPESRGDKVEVLMLLKGKDSKLPDDIKIKIEPAHGPEGFLGLYGQVVINAVQGKSYPYFYVVLVARPGNGIRALARAFDPPEGMVVELRNQDGVEVLVIRQHTTRRSGYHTKPERVRELLEAGLQQMHGLTDSA</sequence>
<proteinExistence type="predicted"/>
<evidence type="ECO:0000313" key="3">
    <source>
        <dbReference type="Proteomes" id="UP000031631"/>
    </source>
</evidence>
<evidence type="ECO:0000313" key="2">
    <source>
        <dbReference type="EMBL" id="BAO45643.1"/>
    </source>
</evidence>
<keyword evidence="1" id="KW-0472">Membrane</keyword>
<keyword evidence="1" id="KW-1133">Transmembrane helix</keyword>
<protein>
    <submittedName>
        <fullName evidence="2">Uncharacterized protein</fullName>
    </submittedName>
</protein>
<name>A0A7U6GL23_9GAMM</name>
<keyword evidence="3" id="KW-1185">Reference proteome</keyword>
<gene>
    <name evidence="2" type="ORF">TBH_C2741</name>
</gene>
<keyword evidence="1" id="KW-0812">Transmembrane</keyword>
<accession>A0A7U6GL23</accession>
<dbReference type="EMBL" id="AP012273">
    <property type="protein sequence ID" value="BAO45643.1"/>
    <property type="molecule type" value="Genomic_DNA"/>
</dbReference>
<feature type="transmembrane region" description="Helical" evidence="1">
    <location>
        <begin position="29"/>
        <end position="46"/>
    </location>
</feature>
<dbReference type="KEGG" id="tbn:TBH_C2741"/>